<reference evidence="2 3" key="1">
    <citation type="submission" date="2019-08" db="EMBL/GenBank/DDBJ databases">
        <authorList>
            <person name="Vazquez-Campos X."/>
        </authorList>
    </citation>
    <scope>NUCLEOTIDE SEQUENCE [LARGE SCALE GENOMIC DNA]</scope>
    <source>
        <strain evidence="2">LFW-283_2</strain>
    </source>
</reference>
<dbReference type="EC" id="1.1.1.271" evidence="2"/>
<gene>
    <name evidence="2" type="primary">fcl_1</name>
    <name evidence="2" type="ORF">LFW2832_00438</name>
</gene>
<evidence type="ECO:0000313" key="3">
    <source>
        <dbReference type="Proteomes" id="UP000789941"/>
    </source>
</evidence>
<keyword evidence="2" id="KW-0560">Oxidoreductase</keyword>
<feature type="domain" description="NAD-dependent epimerase/dehydratase" evidence="1">
    <location>
        <begin position="79"/>
        <end position="201"/>
    </location>
</feature>
<dbReference type="EMBL" id="CABMJJ010000007">
    <property type="protein sequence ID" value="VVC03555.1"/>
    <property type="molecule type" value="Genomic_DNA"/>
</dbReference>
<dbReference type="GO" id="GO:0050577">
    <property type="term" value="F:GDP-L-fucose synthase activity"/>
    <property type="evidence" value="ECO:0007669"/>
    <property type="project" value="UniProtKB-EC"/>
</dbReference>
<protein>
    <submittedName>
        <fullName evidence="2">GDP-L-fucose synthase</fullName>
        <ecNumber evidence="2">1.1.1.271</ecNumber>
    </submittedName>
</protein>
<dbReference type="InterPro" id="IPR001509">
    <property type="entry name" value="Epimerase_deHydtase"/>
</dbReference>
<dbReference type="Proteomes" id="UP000789941">
    <property type="component" value="Unassembled WGS sequence"/>
</dbReference>
<feature type="domain" description="NAD-dependent epimerase/dehydratase" evidence="1">
    <location>
        <begin position="3"/>
        <end position="72"/>
    </location>
</feature>
<evidence type="ECO:0000259" key="1">
    <source>
        <dbReference type="Pfam" id="PF01370"/>
    </source>
</evidence>
<dbReference type="InterPro" id="IPR050177">
    <property type="entry name" value="Lipid_A_modif_metabolic_enz"/>
</dbReference>
<comment type="caution">
    <text evidence="2">The sequence shown here is derived from an EMBL/GenBank/DDBJ whole genome shotgun (WGS) entry which is preliminary data.</text>
</comment>
<dbReference type="InterPro" id="IPR036291">
    <property type="entry name" value="NAD(P)-bd_dom_sf"/>
</dbReference>
<accession>A0A5E4LNF8</accession>
<proteinExistence type="predicted"/>
<dbReference type="Gene3D" id="3.40.50.720">
    <property type="entry name" value="NAD(P)-binding Rossmann-like Domain"/>
    <property type="match status" value="1"/>
</dbReference>
<dbReference type="AlphaFoldDB" id="A0A5E4LNF8"/>
<dbReference type="PANTHER" id="PTHR43245">
    <property type="entry name" value="BIFUNCTIONAL POLYMYXIN RESISTANCE PROTEIN ARNA"/>
    <property type="match status" value="1"/>
</dbReference>
<evidence type="ECO:0000313" key="2">
    <source>
        <dbReference type="EMBL" id="VVC03555.1"/>
    </source>
</evidence>
<organism evidence="2 3">
    <name type="scientific">Candidatus Bilamarchaeum dharawalense</name>
    <dbReference type="NCBI Taxonomy" id="2885759"/>
    <lineage>
        <taxon>Archaea</taxon>
        <taxon>Candidatus Micrarchaeota</taxon>
        <taxon>Candidatus Micrarchaeia</taxon>
        <taxon>Candidatus Anstonellales</taxon>
        <taxon>Candidatus Bilamarchaeaceae</taxon>
        <taxon>Candidatus Bilamarchaeum</taxon>
    </lineage>
</organism>
<dbReference type="SUPFAM" id="SSF51735">
    <property type="entry name" value="NAD(P)-binding Rossmann-fold domains"/>
    <property type="match status" value="1"/>
</dbReference>
<sequence length="283" mass="31888">MDILIIGGSRFVGPLLVENLLKKKHNITLFNRGHVRSNYTAINFIQGDRNNGFPLNKHFDIVIDMCAYAGSQTKAAIQQIDFDFFIHFSSAAAYKKTNTFPLTEESELGVWPLWGEYNLGKVECENVLQESGIKFASIRPVYILGPNNYCDREHFIYSRIKSNVPITLPGDGQALVQFVFAKEVANSLSLLAEEKVQGAFNCVGDDRISLQNLVEEMGKIVGKKPMLSFNPSADGKNFNQDEFPFANETFLCSNKKLKSLGIKFTPLLKGLEEDYKKYYSKLD</sequence>
<name>A0A5E4LNF8_9ARCH</name>
<dbReference type="Pfam" id="PF01370">
    <property type="entry name" value="Epimerase"/>
    <property type="match status" value="2"/>
</dbReference>